<comment type="caution">
    <text evidence="1">The sequence shown here is derived from an EMBL/GenBank/DDBJ whole genome shotgun (WGS) entry which is preliminary data.</text>
</comment>
<dbReference type="Proteomes" id="UP000735302">
    <property type="component" value="Unassembled WGS sequence"/>
</dbReference>
<sequence>MIRPCPQVLKAIKGLPKPRTITDELKKAIPSPRLRNLKEKTLKYLFHIIHILKFRNVAADTISHNPVGPSNHLSLPDDANLVFTDNILPTIPLSFLMAIRAQPDMPTLSFNEEDSLEGVRPINWSDIRVATNSDN</sequence>
<gene>
    <name evidence="1" type="ORF">PoB_003177500</name>
</gene>
<protein>
    <submittedName>
        <fullName evidence="1">Uncharacterized protein</fullName>
    </submittedName>
</protein>
<organism evidence="1 2">
    <name type="scientific">Plakobranchus ocellatus</name>
    <dbReference type="NCBI Taxonomy" id="259542"/>
    <lineage>
        <taxon>Eukaryota</taxon>
        <taxon>Metazoa</taxon>
        <taxon>Spiralia</taxon>
        <taxon>Lophotrochozoa</taxon>
        <taxon>Mollusca</taxon>
        <taxon>Gastropoda</taxon>
        <taxon>Heterobranchia</taxon>
        <taxon>Euthyneura</taxon>
        <taxon>Panpulmonata</taxon>
        <taxon>Sacoglossa</taxon>
        <taxon>Placobranchoidea</taxon>
        <taxon>Plakobranchidae</taxon>
        <taxon>Plakobranchus</taxon>
    </lineage>
</organism>
<name>A0AAV4AD67_9GAST</name>
<reference evidence="1 2" key="1">
    <citation type="journal article" date="2021" name="Elife">
        <title>Chloroplast acquisition without the gene transfer in kleptoplastic sea slugs, Plakobranchus ocellatus.</title>
        <authorList>
            <person name="Maeda T."/>
            <person name="Takahashi S."/>
            <person name="Yoshida T."/>
            <person name="Shimamura S."/>
            <person name="Takaki Y."/>
            <person name="Nagai Y."/>
            <person name="Toyoda A."/>
            <person name="Suzuki Y."/>
            <person name="Arimoto A."/>
            <person name="Ishii H."/>
            <person name="Satoh N."/>
            <person name="Nishiyama T."/>
            <person name="Hasebe M."/>
            <person name="Maruyama T."/>
            <person name="Minagawa J."/>
            <person name="Obokata J."/>
            <person name="Shigenobu S."/>
        </authorList>
    </citation>
    <scope>NUCLEOTIDE SEQUENCE [LARGE SCALE GENOMIC DNA]</scope>
</reference>
<proteinExistence type="predicted"/>
<evidence type="ECO:0000313" key="2">
    <source>
        <dbReference type="Proteomes" id="UP000735302"/>
    </source>
</evidence>
<keyword evidence="2" id="KW-1185">Reference proteome</keyword>
<evidence type="ECO:0000313" key="1">
    <source>
        <dbReference type="EMBL" id="GFO05270.1"/>
    </source>
</evidence>
<dbReference type="EMBL" id="BLXT01003747">
    <property type="protein sequence ID" value="GFO05270.1"/>
    <property type="molecule type" value="Genomic_DNA"/>
</dbReference>
<accession>A0AAV4AD67</accession>
<dbReference type="AlphaFoldDB" id="A0AAV4AD67"/>